<dbReference type="PANTHER" id="PTHR43649">
    <property type="entry name" value="ARABINOSE-BINDING PROTEIN-RELATED"/>
    <property type="match status" value="1"/>
</dbReference>
<keyword evidence="4" id="KW-1185">Reference proteome</keyword>
<gene>
    <name evidence="3" type="ORF">ACFFNY_19515</name>
</gene>
<dbReference type="PROSITE" id="PS51257">
    <property type="entry name" value="PROKAR_LIPOPROTEIN"/>
    <property type="match status" value="1"/>
</dbReference>
<feature type="chain" id="PRO_5045533532" evidence="1">
    <location>
        <begin position="23"/>
        <end position="505"/>
    </location>
</feature>
<evidence type="ECO:0000259" key="2">
    <source>
        <dbReference type="Pfam" id="PF12010"/>
    </source>
</evidence>
<dbReference type="RefSeq" id="WP_344914929.1">
    <property type="nucleotide sequence ID" value="NZ_BAAAYO010000014.1"/>
</dbReference>
<feature type="domain" description="DUF3502" evidence="2">
    <location>
        <begin position="435"/>
        <end position="502"/>
    </location>
</feature>
<dbReference type="PANTHER" id="PTHR43649:SF17">
    <property type="entry name" value="ABC TRANSPORTER SOLUTE BINDING PROTEIN-SUGAR TRANSPORT"/>
    <property type="match status" value="1"/>
</dbReference>
<accession>A0ABV5VZP0</accession>
<reference evidence="3 4" key="1">
    <citation type="submission" date="2024-09" db="EMBL/GenBank/DDBJ databases">
        <authorList>
            <person name="Sun Q."/>
            <person name="Mori K."/>
        </authorList>
    </citation>
    <scope>NUCLEOTIDE SEQUENCE [LARGE SCALE GENOMIC DNA]</scope>
    <source>
        <strain evidence="3 4">JCM 12520</strain>
    </source>
</reference>
<dbReference type="SUPFAM" id="SSF53850">
    <property type="entry name" value="Periplasmic binding protein-like II"/>
    <property type="match status" value="1"/>
</dbReference>
<dbReference type="InterPro" id="IPR006059">
    <property type="entry name" value="SBP"/>
</dbReference>
<sequence>MRKRKRVHWVMAATLMSGAMLSACSSGQSESTSPAPSDSAANGKLYEITMAYPGTGQKDIALVQDEVNKLVKDKIGATVKLLPINFGAWQQQTNLMLSSNEKLDIMTVLGNEYATRVAKGQLVALDDLLAKSGKDILNAIDPAYLNATKINGKLYALPTIRDFAAGPGILMRKDLIDKYKIDVNGIKTYNDLEQVFKTIKDNEPGLSPLVPLSGGSINLTFTDLMNTSDFDTLDDSIGVLPGLDNQFKVANLFEDPQYLDRLNLVRQWYLKGYIPKEAATMKDTAQTLMSAGKAFAYFCRIKPGIEAQEMTATGQQLVAVQFAPPVTQTSNITILMQGIAHNSKNPEKALQFLNLLYSDSKLLNILDYGIEGTHYVKTSDTMIDFPQGTTAATSGYTNSSIFFGNQLITYVFKGNEPDIWSKLKDFNQKAKKSKALGFIFNVDPVKTESASVTNVLNQYKGGLETGTLDPKETLPKMMDKLKASGLDKIIAEKQKQLDAWAKNNQ</sequence>
<dbReference type="InterPro" id="IPR022627">
    <property type="entry name" value="DUF3502"/>
</dbReference>
<dbReference type="Pfam" id="PF01547">
    <property type="entry name" value="SBP_bac_1"/>
    <property type="match status" value="1"/>
</dbReference>
<comment type="caution">
    <text evidence="3">The sequence shown here is derived from an EMBL/GenBank/DDBJ whole genome shotgun (WGS) entry which is preliminary data.</text>
</comment>
<keyword evidence="1" id="KW-0732">Signal</keyword>
<name>A0ABV5VZP0_9BACL</name>
<evidence type="ECO:0000256" key="1">
    <source>
        <dbReference type="SAM" id="SignalP"/>
    </source>
</evidence>
<dbReference type="Proteomes" id="UP001589619">
    <property type="component" value="Unassembled WGS sequence"/>
</dbReference>
<organism evidence="3 4">
    <name type="scientific">Paenibacillus hodogayensis</name>
    <dbReference type="NCBI Taxonomy" id="279208"/>
    <lineage>
        <taxon>Bacteria</taxon>
        <taxon>Bacillati</taxon>
        <taxon>Bacillota</taxon>
        <taxon>Bacilli</taxon>
        <taxon>Bacillales</taxon>
        <taxon>Paenibacillaceae</taxon>
        <taxon>Paenibacillus</taxon>
    </lineage>
</organism>
<dbReference type="InterPro" id="IPR050490">
    <property type="entry name" value="Bact_solute-bd_prot1"/>
</dbReference>
<dbReference type="Gene3D" id="3.40.190.10">
    <property type="entry name" value="Periplasmic binding protein-like II"/>
    <property type="match status" value="2"/>
</dbReference>
<proteinExistence type="predicted"/>
<dbReference type="EMBL" id="JBHMAG010000013">
    <property type="protein sequence ID" value="MFB9753762.1"/>
    <property type="molecule type" value="Genomic_DNA"/>
</dbReference>
<protein>
    <submittedName>
        <fullName evidence="3">ABC transporter substrate-binding protein</fullName>
    </submittedName>
</protein>
<evidence type="ECO:0000313" key="3">
    <source>
        <dbReference type="EMBL" id="MFB9753762.1"/>
    </source>
</evidence>
<feature type="signal peptide" evidence="1">
    <location>
        <begin position="1"/>
        <end position="22"/>
    </location>
</feature>
<dbReference type="Pfam" id="PF12010">
    <property type="entry name" value="DUF3502"/>
    <property type="match status" value="1"/>
</dbReference>
<evidence type="ECO:0000313" key="4">
    <source>
        <dbReference type="Proteomes" id="UP001589619"/>
    </source>
</evidence>